<dbReference type="Pfam" id="PF11028">
    <property type="entry name" value="TMEM260-like"/>
    <property type="match status" value="1"/>
</dbReference>
<keyword evidence="2" id="KW-0812">Transmembrane</keyword>
<name>A0A7S3NHK6_9STRA</name>
<gene>
    <name evidence="3" type="ORF">ALAG00032_LOCUS1491</name>
</gene>
<keyword evidence="2" id="KW-1133">Transmembrane helix</keyword>
<dbReference type="InterPro" id="IPR021280">
    <property type="entry name" value="TMEM260-like"/>
</dbReference>
<keyword evidence="2" id="KW-0472">Membrane</keyword>
<dbReference type="PANTHER" id="PTHR16214">
    <property type="entry name" value="TRANSMEMBRANE PROTEIN 260"/>
    <property type="match status" value="1"/>
</dbReference>
<feature type="transmembrane region" description="Helical" evidence="2">
    <location>
        <begin position="99"/>
        <end position="116"/>
    </location>
</feature>
<dbReference type="PANTHER" id="PTHR16214:SF3">
    <property type="entry name" value="TRANSMEMBRANE PROTEIN 260"/>
    <property type="match status" value="1"/>
</dbReference>
<accession>A0A7S3NHK6</accession>
<proteinExistence type="predicted"/>
<protein>
    <submittedName>
        <fullName evidence="3">Uncharacterized protein</fullName>
    </submittedName>
</protein>
<reference evidence="3" key="1">
    <citation type="submission" date="2021-01" db="EMBL/GenBank/DDBJ databases">
        <authorList>
            <person name="Corre E."/>
            <person name="Pelletier E."/>
            <person name="Niang G."/>
            <person name="Scheremetjew M."/>
            <person name="Finn R."/>
            <person name="Kale V."/>
            <person name="Holt S."/>
            <person name="Cochrane G."/>
            <person name="Meng A."/>
            <person name="Brown T."/>
            <person name="Cohen L."/>
        </authorList>
    </citation>
    <scope>NUCLEOTIDE SEQUENCE</scope>
    <source>
        <strain evidence="3">CCMP1510</strain>
    </source>
</reference>
<feature type="compositionally biased region" description="Basic and acidic residues" evidence="1">
    <location>
        <begin position="223"/>
        <end position="234"/>
    </location>
</feature>
<evidence type="ECO:0000256" key="2">
    <source>
        <dbReference type="SAM" id="Phobius"/>
    </source>
</evidence>
<feature type="transmembrane region" description="Helical" evidence="2">
    <location>
        <begin position="31"/>
        <end position="50"/>
    </location>
</feature>
<feature type="region of interest" description="Disordered" evidence="1">
    <location>
        <begin position="217"/>
        <end position="237"/>
    </location>
</feature>
<evidence type="ECO:0000313" key="3">
    <source>
        <dbReference type="EMBL" id="CAE0360760.1"/>
    </source>
</evidence>
<feature type="transmembrane region" description="Helical" evidence="2">
    <location>
        <begin position="179"/>
        <end position="195"/>
    </location>
</feature>
<dbReference type="InterPro" id="IPR052724">
    <property type="entry name" value="GT117_domain-containing"/>
</dbReference>
<organism evidence="3">
    <name type="scientific">Aureoumbra lagunensis</name>
    <dbReference type="NCBI Taxonomy" id="44058"/>
    <lineage>
        <taxon>Eukaryota</taxon>
        <taxon>Sar</taxon>
        <taxon>Stramenopiles</taxon>
        <taxon>Ochrophyta</taxon>
        <taxon>Pelagophyceae</taxon>
        <taxon>Pelagomonadales</taxon>
        <taxon>Aureoumbra</taxon>
    </lineage>
</organism>
<sequence length="708" mass="80065">MPDASRGAAFSAAGFYAFSPLVWQYSTTAEVFALNNALNALILSRAIAFARKRQIKDARLGALLCGLALCNQHTALLFEIPLVLWMISMLLKQNLIKTLPSLIGIGLFGLLPYLYLPLATPKQGSWGNVHSFNGFLHHFLRRDYGTLRLYSGAAKANDTTLQRVSAYFIDVAKRQSNPLYTLPVLAFVGFLGLLFDRMNFTVLTDVSTISKNSKQRRKSRLRAYNEEKKGHGGDTNESAPLSEVALPLAATLWFYLFLFHSLSNLPLDDPLLYGVHARFWMQPNLIIALFAGIGIEVLAKVIGSRLLNKPKHQPAARLAVLLIATQLQLGIRPGGAPGSIFLAGLRKTWNIQSSLAPPAWYFHNYARALLTPLPKNALLLVNYDQQWTSLRYQQVCEGYRTDVTVLQLSMMTYGWWETRRKLYPHINWPGTHYTKELTVDWAHHGGFTFKELLDANYATFSGNVFFGGKLSYADTGFHQVYDFIPYGLLKKIIHKQQSTQSLESIVKSTRKVWNITLSQLTHHSGIPIEPIHSEETWEWTINRELFDHIAERAAFILERAIAEADSSSSSSIDEKTLKRRIRHLFEAAIWLEYCIKYDNHLTTAAVKNSGLADVHIVKSPTLSQSPNVTDLFEYHKVLAGPDQKMKTFSDLFPQAFSSDYKTWASERFMYAWGDFLQREDARNDAQYDTIKDIYMTVTSKGRKSPSSS</sequence>
<dbReference type="EMBL" id="HBIJ01002151">
    <property type="protein sequence ID" value="CAE0360760.1"/>
    <property type="molecule type" value="Transcribed_RNA"/>
</dbReference>
<dbReference type="AlphaFoldDB" id="A0A7S3NHK6"/>
<feature type="transmembrane region" description="Helical" evidence="2">
    <location>
        <begin position="62"/>
        <end position="87"/>
    </location>
</feature>
<evidence type="ECO:0000256" key="1">
    <source>
        <dbReference type="SAM" id="MobiDB-lite"/>
    </source>
</evidence>